<reference evidence="2 3" key="1">
    <citation type="journal article" date="2019" name="Nat. Microbiol.">
        <title>Mediterranean grassland soil C-N compound turnover is dependent on rainfall and depth, and is mediated by genomically divergent microorganisms.</title>
        <authorList>
            <person name="Diamond S."/>
            <person name="Andeer P.F."/>
            <person name="Li Z."/>
            <person name="Crits-Christoph A."/>
            <person name="Burstein D."/>
            <person name="Anantharaman K."/>
            <person name="Lane K.R."/>
            <person name="Thomas B.C."/>
            <person name="Pan C."/>
            <person name="Northen T.R."/>
            <person name="Banfield J.F."/>
        </authorList>
    </citation>
    <scope>NUCLEOTIDE SEQUENCE [LARGE SCALE GENOMIC DNA]</scope>
    <source>
        <strain evidence="2">WS_9</strain>
    </source>
</reference>
<evidence type="ECO:0000256" key="1">
    <source>
        <dbReference type="SAM" id="Phobius"/>
    </source>
</evidence>
<comment type="caution">
    <text evidence="2">The sequence shown here is derived from an EMBL/GenBank/DDBJ whole genome shotgun (WGS) entry which is preliminary data.</text>
</comment>
<name>A0A538TLN9_UNCEI</name>
<protein>
    <submittedName>
        <fullName evidence="2">Uncharacterized protein</fullName>
    </submittedName>
</protein>
<dbReference type="EMBL" id="VBOZ01000019">
    <property type="protein sequence ID" value="TMQ64537.1"/>
    <property type="molecule type" value="Genomic_DNA"/>
</dbReference>
<organism evidence="2 3">
    <name type="scientific">Eiseniibacteriota bacterium</name>
    <dbReference type="NCBI Taxonomy" id="2212470"/>
    <lineage>
        <taxon>Bacteria</taxon>
        <taxon>Candidatus Eiseniibacteriota</taxon>
    </lineage>
</organism>
<accession>A0A538TLN9</accession>
<evidence type="ECO:0000313" key="2">
    <source>
        <dbReference type="EMBL" id="TMQ64537.1"/>
    </source>
</evidence>
<keyword evidence="1" id="KW-1133">Transmembrane helix</keyword>
<dbReference type="AlphaFoldDB" id="A0A538TLN9"/>
<gene>
    <name evidence="2" type="ORF">E6K79_07455</name>
</gene>
<dbReference type="Proteomes" id="UP000317691">
    <property type="component" value="Unassembled WGS sequence"/>
</dbReference>
<sequence>MKGAWMVVYVVSVAVGLALWRLAPSRWGLEFPQGILIGSALYFGALHRYTLRATAQARATDGGSADAGTDRWVGWGGLLPGLLRRTAVFLALAGLQAFACFEWMPSADVRGGFVVSAAWLASLSLIDSPQAGKASRAL</sequence>
<keyword evidence="1" id="KW-0472">Membrane</keyword>
<proteinExistence type="predicted"/>
<feature type="transmembrane region" description="Helical" evidence="1">
    <location>
        <begin position="6"/>
        <end position="23"/>
    </location>
</feature>
<evidence type="ECO:0000313" key="3">
    <source>
        <dbReference type="Proteomes" id="UP000317691"/>
    </source>
</evidence>
<keyword evidence="1" id="KW-0812">Transmembrane</keyword>